<accession>A0A0G0F9N2</accession>
<protein>
    <submittedName>
        <fullName evidence="1">Uncharacterized protein</fullName>
    </submittedName>
</protein>
<comment type="caution">
    <text evidence="1">The sequence shown here is derived from an EMBL/GenBank/DDBJ whole genome shotgun (WGS) entry which is preliminary data.</text>
</comment>
<evidence type="ECO:0000313" key="2">
    <source>
        <dbReference type="Proteomes" id="UP000034448"/>
    </source>
</evidence>
<dbReference type="AlphaFoldDB" id="A0A0G0F9N2"/>
<reference evidence="1 2" key="1">
    <citation type="journal article" date="2015" name="Nature">
        <title>rRNA introns, odd ribosomes, and small enigmatic genomes across a large radiation of phyla.</title>
        <authorList>
            <person name="Brown C.T."/>
            <person name="Hug L.A."/>
            <person name="Thomas B.C."/>
            <person name="Sharon I."/>
            <person name="Castelle C.J."/>
            <person name="Singh A."/>
            <person name="Wilkins M.J."/>
            <person name="Williams K.H."/>
            <person name="Banfield J.F."/>
        </authorList>
    </citation>
    <scope>NUCLEOTIDE SEQUENCE [LARGE SCALE GENOMIC DNA]</scope>
</reference>
<dbReference type="Proteomes" id="UP000034448">
    <property type="component" value="Unassembled WGS sequence"/>
</dbReference>
<gene>
    <name evidence="1" type="ORF">US28_C0009G0017</name>
</gene>
<sequence length="134" mass="15370">MIKLLRSGDYRLIETRHLTKILFLDQRGIYAWVNAEGIGEILVTSHKQHSADYILALGKYRLYKVIEEPSITNTWHLELSVGIGCWQGYLLPTGLPNNIKKRNEQKLLLRSRIIPTDEVITRVRSSMLPSLAAE</sequence>
<evidence type="ECO:0000313" key="1">
    <source>
        <dbReference type="EMBL" id="KKQ15838.1"/>
    </source>
</evidence>
<name>A0A0G0F9N2_9BACT</name>
<organism evidence="1 2">
    <name type="scientific">Candidatus Daviesbacteria bacterium GW2011_GWA1_36_8</name>
    <dbReference type="NCBI Taxonomy" id="1618417"/>
    <lineage>
        <taxon>Bacteria</taxon>
        <taxon>Candidatus Daviesiibacteriota</taxon>
    </lineage>
</organism>
<proteinExistence type="predicted"/>
<dbReference type="EMBL" id="LBSJ01000009">
    <property type="protein sequence ID" value="KKQ15838.1"/>
    <property type="molecule type" value="Genomic_DNA"/>
</dbReference>